<feature type="binding site" description="axial binding residue" evidence="5">
    <location>
        <position position="407"/>
    </location>
    <ligand>
        <name>heme</name>
        <dbReference type="ChEBI" id="CHEBI:30413"/>
    </ligand>
    <ligandPart>
        <name>Fe</name>
        <dbReference type="ChEBI" id="CHEBI:18248"/>
    </ligandPart>
</feature>
<comment type="similarity">
    <text evidence="1">Belongs to the cytochrome P450 family.</text>
</comment>
<evidence type="ECO:0000256" key="2">
    <source>
        <dbReference type="ARBA" id="ARBA00022617"/>
    </source>
</evidence>
<evidence type="ECO:0000256" key="1">
    <source>
        <dbReference type="ARBA" id="ARBA00010617"/>
    </source>
</evidence>
<keyword evidence="2 5" id="KW-0349">Heme</keyword>
<reference evidence="7 8" key="1">
    <citation type="submission" date="2020-12" db="EMBL/GenBank/DDBJ databases">
        <authorList>
            <person name="Shan Y."/>
        </authorList>
    </citation>
    <scope>NUCLEOTIDE SEQUENCE [LARGE SCALE GENOMIC DNA]</scope>
    <source>
        <strain evidence="8">csc3.9</strain>
    </source>
</reference>
<dbReference type="Pfam" id="PF13459">
    <property type="entry name" value="Fer4_15"/>
    <property type="match status" value="1"/>
</dbReference>
<dbReference type="PRINTS" id="PR00465">
    <property type="entry name" value="EP450IV"/>
</dbReference>
<dbReference type="GO" id="GO:0016705">
    <property type="term" value="F:oxidoreductase activity, acting on paired donors, with incorporation or reduction of molecular oxygen"/>
    <property type="evidence" value="ECO:0007669"/>
    <property type="project" value="InterPro"/>
</dbReference>
<dbReference type="Gene3D" id="1.10.630.10">
    <property type="entry name" value="Cytochrome P450"/>
    <property type="match status" value="1"/>
</dbReference>
<comment type="cofactor">
    <cofactor evidence="5">
        <name>heme</name>
        <dbReference type="ChEBI" id="CHEBI:30413"/>
    </cofactor>
</comment>
<sequence length="570" mass="63975">MTTSTVTNQAKPAAVSGGGAEPPRASGGLPVLGQMLNFVRNPYQFVKGLADRHGEIVSFKLLGQRIVLLTGEEASTLFYRSSDEQLDQSAAYKLMTPIFGEGLVFDAPNDRKNEQLKSLMPSLRMEAMRDHSHKIVKEVEESIADWGDSGEIDLVDFMKRLTINTASHCLLGREFRYELSEEFAEIYHDLEQGVHPLAYHFPGLPLPRFRRRDRARARLQTLVGGIVERRKAQTDKPTDMFQSLIDMRYEDGSALDDNEITGLLVGAIFAGHHTSSGTAAWVLLELLRHPDYLRRVNRELDTLLGAEGAVSFQSLREVPTLENALKEVLRLHPPLIILMRKVSEPLTFKHYRIAEGDMVWTSPPVTHRIASLFANPFVFDPDRFSKERGEDRRLMAYQPFGGGKHKCSGNAFAMFQIKAIFAILLRRYDFELVDAPDSYVDNYAEMIVQPMTPCRVRYRRRDPASFSSRLGSSAETGAETDTLARCPAHSQRAEPQSEQLVEQSLLVEVDRQLCQGHAMCTGEAPEVFKVNDDGVLTIVDNTVSEARRKRIEAAVAHCPNQALRIVKAAH</sequence>
<name>A0A7T4QZZ7_9GAMM</name>
<dbReference type="Pfam" id="PF00067">
    <property type="entry name" value="p450"/>
    <property type="match status" value="1"/>
</dbReference>
<dbReference type="PANTHER" id="PTHR24304:SF2">
    <property type="entry name" value="24-HYDROXYCHOLESTEROL 7-ALPHA-HYDROXYLASE"/>
    <property type="match status" value="1"/>
</dbReference>
<dbReference type="Gene3D" id="3.30.70.20">
    <property type="match status" value="1"/>
</dbReference>
<evidence type="ECO:0000256" key="6">
    <source>
        <dbReference type="SAM" id="MobiDB-lite"/>
    </source>
</evidence>
<dbReference type="InterPro" id="IPR050529">
    <property type="entry name" value="CYP450_sterol_14alpha_dmase"/>
</dbReference>
<dbReference type="Proteomes" id="UP000596063">
    <property type="component" value="Chromosome"/>
</dbReference>
<dbReference type="RefSeq" id="WP_198569263.1">
    <property type="nucleotide sequence ID" value="NZ_CP066167.1"/>
</dbReference>
<dbReference type="EMBL" id="CP066167">
    <property type="protein sequence ID" value="QQD17764.1"/>
    <property type="molecule type" value="Genomic_DNA"/>
</dbReference>
<dbReference type="SUPFAM" id="SSF48264">
    <property type="entry name" value="Cytochrome P450"/>
    <property type="match status" value="1"/>
</dbReference>
<keyword evidence="3 5" id="KW-0479">Metal-binding</keyword>
<gene>
    <name evidence="7" type="ORF">I6N98_15680</name>
</gene>
<dbReference type="AlphaFoldDB" id="A0A7T4QZZ7"/>
<dbReference type="CDD" id="cd11042">
    <property type="entry name" value="CYP51-like"/>
    <property type="match status" value="1"/>
</dbReference>
<feature type="compositionally biased region" description="Polar residues" evidence="6">
    <location>
        <begin position="1"/>
        <end position="10"/>
    </location>
</feature>
<organism evidence="7 8">
    <name type="scientific">Spongiibacter nanhainus</name>
    <dbReference type="NCBI Taxonomy" id="2794344"/>
    <lineage>
        <taxon>Bacteria</taxon>
        <taxon>Pseudomonadati</taxon>
        <taxon>Pseudomonadota</taxon>
        <taxon>Gammaproteobacteria</taxon>
        <taxon>Cellvibrionales</taxon>
        <taxon>Spongiibacteraceae</taxon>
        <taxon>Spongiibacter</taxon>
    </lineage>
</organism>
<dbReference type="GO" id="GO:0005506">
    <property type="term" value="F:iron ion binding"/>
    <property type="evidence" value="ECO:0007669"/>
    <property type="project" value="InterPro"/>
</dbReference>
<accession>A0A7T4QZZ7</accession>
<dbReference type="PRINTS" id="PR00385">
    <property type="entry name" value="P450"/>
</dbReference>
<dbReference type="KEGG" id="snan:I6N98_15680"/>
<dbReference type="InterPro" id="IPR036396">
    <property type="entry name" value="Cyt_P450_sf"/>
</dbReference>
<keyword evidence="8" id="KW-1185">Reference proteome</keyword>
<dbReference type="PANTHER" id="PTHR24304">
    <property type="entry name" value="CYTOCHROME P450 FAMILY 7"/>
    <property type="match status" value="1"/>
</dbReference>
<dbReference type="InterPro" id="IPR001128">
    <property type="entry name" value="Cyt_P450"/>
</dbReference>
<protein>
    <submittedName>
        <fullName evidence="7">Cytochrome P450</fullName>
    </submittedName>
</protein>
<dbReference type="GO" id="GO:0020037">
    <property type="term" value="F:heme binding"/>
    <property type="evidence" value="ECO:0007669"/>
    <property type="project" value="InterPro"/>
</dbReference>
<evidence type="ECO:0000256" key="5">
    <source>
        <dbReference type="PIRSR" id="PIRSR602403-1"/>
    </source>
</evidence>
<proteinExistence type="inferred from homology"/>
<evidence type="ECO:0000256" key="3">
    <source>
        <dbReference type="ARBA" id="ARBA00022723"/>
    </source>
</evidence>
<feature type="region of interest" description="Disordered" evidence="6">
    <location>
        <begin position="1"/>
        <end position="26"/>
    </location>
</feature>
<dbReference type="InterPro" id="IPR002403">
    <property type="entry name" value="Cyt_P450_E_grp-IV"/>
</dbReference>
<evidence type="ECO:0000313" key="8">
    <source>
        <dbReference type="Proteomes" id="UP000596063"/>
    </source>
</evidence>
<keyword evidence="4 5" id="KW-0408">Iron</keyword>
<dbReference type="GO" id="GO:0004497">
    <property type="term" value="F:monooxygenase activity"/>
    <property type="evidence" value="ECO:0007669"/>
    <property type="project" value="InterPro"/>
</dbReference>
<evidence type="ECO:0000313" key="7">
    <source>
        <dbReference type="EMBL" id="QQD17764.1"/>
    </source>
</evidence>
<dbReference type="SUPFAM" id="SSF54862">
    <property type="entry name" value="4Fe-4S ferredoxins"/>
    <property type="match status" value="1"/>
</dbReference>
<evidence type="ECO:0000256" key="4">
    <source>
        <dbReference type="ARBA" id="ARBA00023004"/>
    </source>
</evidence>